<comment type="caution">
    <text evidence="2">The sequence shown here is derived from an EMBL/GenBank/DDBJ whole genome shotgun (WGS) entry which is preliminary data.</text>
</comment>
<dbReference type="Proteomes" id="UP001376459">
    <property type="component" value="Unassembled WGS sequence"/>
</dbReference>
<evidence type="ECO:0000313" key="3">
    <source>
        <dbReference type="Proteomes" id="UP001376459"/>
    </source>
</evidence>
<proteinExistence type="predicted"/>
<dbReference type="Pfam" id="PF11706">
    <property type="entry name" value="zf-CGNR"/>
    <property type="match status" value="1"/>
</dbReference>
<feature type="domain" description="Zinc finger CGNR" evidence="1">
    <location>
        <begin position="2"/>
        <end position="31"/>
    </location>
</feature>
<dbReference type="Gene3D" id="1.10.3300.10">
    <property type="entry name" value="Jann2411-like domain"/>
    <property type="match status" value="1"/>
</dbReference>
<gene>
    <name evidence="2" type="ORF">WKI71_19355</name>
</gene>
<evidence type="ECO:0000313" key="2">
    <source>
        <dbReference type="EMBL" id="MEJ8669805.1"/>
    </source>
</evidence>
<dbReference type="SUPFAM" id="SSF160904">
    <property type="entry name" value="Jann2411-like"/>
    <property type="match status" value="1"/>
</dbReference>
<dbReference type="InterPro" id="IPR023286">
    <property type="entry name" value="ABATE_dom_sf"/>
</dbReference>
<name>A0ABU8UNS2_9ACTN</name>
<dbReference type="InterPro" id="IPR021005">
    <property type="entry name" value="Znf_CGNR"/>
</dbReference>
<organism evidence="2 3">
    <name type="scientific">Streptomyces machairae</name>
    <dbReference type="NCBI Taxonomy" id="3134109"/>
    <lineage>
        <taxon>Bacteria</taxon>
        <taxon>Bacillati</taxon>
        <taxon>Actinomycetota</taxon>
        <taxon>Actinomycetes</taxon>
        <taxon>Kitasatosporales</taxon>
        <taxon>Streptomycetaceae</taxon>
        <taxon>Streptomyces</taxon>
    </lineage>
</organism>
<protein>
    <submittedName>
        <fullName evidence="2">CGNR zinc finger domain-containing protein</fullName>
    </submittedName>
</protein>
<dbReference type="EMBL" id="JBBKAK010000001">
    <property type="protein sequence ID" value="MEJ8669805.1"/>
    <property type="molecule type" value="Genomic_DNA"/>
</dbReference>
<evidence type="ECO:0000259" key="1">
    <source>
        <dbReference type="Pfam" id="PF11706"/>
    </source>
</evidence>
<accession>A0ABU8UNS2</accession>
<keyword evidence="3" id="KW-1185">Reference proteome</keyword>
<sequence length="34" mass="4105">MVFLPTHPRRRWCSAARCGNRVRVARHYQRHKTG</sequence>
<reference evidence="2 3" key="1">
    <citation type="submission" date="2024-03" db="EMBL/GenBank/DDBJ databases">
        <title>Novel Streptomyces species of biotechnological and ecological value are a feature of Machair soil.</title>
        <authorList>
            <person name="Prole J.R."/>
            <person name="Goodfellow M."/>
            <person name="Allenby N."/>
            <person name="Ward A.C."/>
        </authorList>
    </citation>
    <scope>NUCLEOTIDE SEQUENCE [LARGE SCALE GENOMIC DNA]</scope>
    <source>
        <strain evidence="2 3">MS1.AVA.1</strain>
    </source>
</reference>